<dbReference type="GO" id="GO:0006334">
    <property type="term" value="P:nucleosome assembly"/>
    <property type="evidence" value="ECO:0007669"/>
    <property type="project" value="InterPro"/>
</dbReference>
<evidence type="ECO:0000313" key="4">
    <source>
        <dbReference type="EMBL" id="CZT21825.1"/>
    </source>
</evidence>
<dbReference type="Gene3D" id="3.30.1120.90">
    <property type="entry name" value="Nucleosome assembly protein"/>
    <property type="match status" value="1"/>
</dbReference>
<reference evidence="4 5" key="1">
    <citation type="submission" date="2016-03" db="EMBL/GenBank/DDBJ databases">
        <authorList>
            <person name="Ploux O."/>
        </authorList>
    </citation>
    <scope>NUCLEOTIDE SEQUENCE [LARGE SCALE GENOMIC DNA]</scope>
    <source>
        <strain evidence="4 5">URUG2</strain>
    </source>
</reference>
<dbReference type="RefSeq" id="XP_023628714.1">
    <property type="nucleotide sequence ID" value="XM_023772946.1"/>
</dbReference>
<dbReference type="AlphaFoldDB" id="A0A2D3V559"/>
<feature type="region of interest" description="Disordered" evidence="3">
    <location>
        <begin position="284"/>
        <end position="330"/>
    </location>
</feature>
<accession>A0A2D3V559</accession>
<proteinExistence type="inferred from homology"/>
<dbReference type="Proteomes" id="UP000225277">
    <property type="component" value="Unassembled WGS sequence"/>
</dbReference>
<organism evidence="4 5">
    <name type="scientific">Ramularia collo-cygni</name>
    <dbReference type="NCBI Taxonomy" id="112498"/>
    <lineage>
        <taxon>Eukaryota</taxon>
        <taxon>Fungi</taxon>
        <taxon>Dikarya</taxon>
        <taxon>Ascomycota</taxon>
        <taxon>Pezizomycotina</taxon>
        <taxon>Dothideomycetes</taxon>
        <taxon>Dothideomycetidae</taxon>
        <taxon>Mycosphaerellales</taxon>
        <taxon>Mycosphaerellaceae</taxon>
        <taxon>Ramularia</taxon>
    </lineage>
</organism>
<keyword evidence="5" id="KW-1185">Reference proteome</keyword>
<dbReference type="GeneID" id="35602804"/>
<dbReference type="EMBL" id="FJUY01000012">
    <property type="protein sequence ID" value="CZT21825.1"/>
    <property type="molecule type" value="Genomic_DNA"/>
</dbReference>
<protein>
    <submittedName>
        <fullName evidence="4">Related to phosphatase 2a inhibitor</fullName>
    </submittedName>
</protein>
<name>A0A2D3V559_9PEZI</name>
<dbReference type="Pfam" id="PF00956">
    <property type="entry name" value="NAP"/>
    <property type="match status" value="1"/>
</dbReference>
<dbReference type="InterPro" id="IPR002164">
    <property type="entry name" value="NAP_family"/>
</dbReference>
<dbReference type="SUPFAM" id="SSF143113">
    <property type="entry name" value="NAP-like"/>
    <property type="match status" value="1"/>
</dbReference>
<evidence type="ECO:0000256" key="2">
    <source>
        <dbReference type="RuleBase" id="RU003876"/>
    </source>
</evidence>
<dbReference type="InterPro" id="IPR037231">
    <property type="entry name" value="NAP-like_sf"/>
</dbReference>
<evidence type="ECO:0000313" key="5">
    <source>
        <dbReference type="Proteomes" id="UP000225277"/>
    </source>
</evidence>
<feature type="compositionally biased region" description="Basic and acidic residues" evidence="3">
    <location>
        <begin position="303"/>
        <end position="313"/>
    </location>
</feature>
<dbReference type="STRING" id="112498.A0A2D3V559"/>
<feature type="compositionally biased region" description="Acidic residues" evidence="3">
    <location>
        <begin position="233"/>
        <end position="250"/>
    </location>
</feature>
<feature type="compositionally biased region" description="Acidic residues" evidence="3">
    <location>
        <begin position="284"/>
        <end position="302"/>
    </location>
</feature>
<comment type="similarity">
    <text evidence="1 2">Belongs to the nucleosome assembly protein (NAP) family.</text>
</comment>
<dbReference type="GO" id="GO:0005634">
    <property type="term" value="C:nucleus"/>
    <property type="evidence" value="ECO:0007669"/>
    <property type="project" value="InterPro"/>
</dbReference>
<dbReference type="PANTHER" id="PTHR11875">
    <property type="entry name" value="TESTIS-SPECIFIC Y-ENCODED PROTEIN"/>
    <property type="match status" value="1"/>
</dbReference>
<gene>
    <name evidence="4" type="ORF">RCC_07692</name>
</gene>
<sequence>MAEEVSTVSYEDLALIEEEFEDIDTEILRQQYKLSQPAYAKREETLKKIENFWPLVFEQAPMEVDGYIQAQDSRIFAESLLSIKVTRPEIDDPKGSPRSFTIDFEFKPNDDFEDTHLSKTFWYRRSSDDEANLVSEPVKINWKKGKDLTEGLTDGAVALWEARKKTGDMAGKGLPEYTALKEKVENLSGANTSFFTFFGWVSSGRWVSKEESEKANQAHREKRAARQRGEKIDEPEDEKDEEDEDYGDSEVEVHEAGEHLAITIAEDIWPNAIKFFSQAQELGDMSDVEFEDDDEEDDESEPVDIRALVDDSKKKKRVSDSGPPAKKQKK</sequence>
<evidence type="ECO:0000256" key="3">
    <source>
        <dbReference type="SAM" id="MobiDB-lite"/>
    </source>
</evidence>
<feature type="region of interest" description="Disordered" evidence="3">
    <location>
        <begin position="212"/>
        <end position="251"/>
    </location>
</feature>
<evidence type="ECO:0000256" key="1">
    <source>
        <dbReference type="ARBA" id="ARBA00009947"/>
    </source>
</evidence>
<dbReference type="OrthoDB" id="19419at2759"/>